<dbReference type="PROSITE" id="PS51318">
    <property type="entry name" value="TAT"/>
    <property type="match status" value="1"/>
</dbReference>
<comment type="caution">
    <text evidence="1">The sequence shown here is derived from an EMBL/GenBank/DDBJ whole genome shotgun (WGS) entry which is preliminary data.</text>
</comment>
<name>A0A2G9CD86_9BURK</name>
<dbReference type="InterPro" id="IPR006311">
    <property type="entry name" value="TAT_signal"/>
</dbReference>
<sequence length="250" mass="27063">MMPLRRRDLLIGGVGPAAGFGGALAKPDASAVGAPAPVRLAINERTHKPFVLPLLRLIAEAANLQWELQLLPWPRALLGAELGHHLTFGLSRSPARDKVFAYSQAAFVSRGWLVVPKARPIAFERLEDLRGLTLCVSRGATYGAAFEEARRRLFRVEHGGNDLGGRARMLVAGRCDAMLATHRGSAAALERRLRTLRDGAQLQVLPRPLVEEGILFAAAKDSEPAALLPRLDEAIQRSRGAIQALVDSDL</sequence>
<dbReference type="EMBL" id="PEOG01000010">
    <property type="protein sequence ID" value="PIM54367.1"/>
    <property type="molecule type" value="Genomic_DNA"/>
</dbReference>
<evidence type="ECO:0000313" key="1">
    <source>
        <dbReference type="EMBL" id="PIM54367.1"/>
    </source>
</evidence>
<dbReference type="RefSeq" id="WP_099860257.1">
    <property type="nucleotide sequence ID" value="NZ_PEOG01000010.1"/>
</dbReference>
<keyword evidence="2" id="KW-1185">Reference proteome</keyword>
<organism evidence="1 2">
    <name type="scientific">Roseateles chitinivorans</name>
    <dbReference type="NCBI Taxonomy" id="2917965"/>
    <lineage>
        <taxon>Bacteria</taxon>
        <taxon>Pseudomonadati</taxon>
        <taxon>Pseudomonadota</taxon>
        <taxon>Betaproteobacteria</taxon>
        <taxon>Burkholderiales</taxon>
        <taxon>Sphaerotilaceae</taxon>
        <taxon>Roseateles</taxon>
    </lineage>
</organism>
<dbReference type="AlphaFoldDB" id="A0A2G9CD86"/>
<evidence type="ECO:0000313" key="2">
    <source>
        <dbReference type="Proteomes" id="UP000231501"/>
    </source>
</evidence>
<dbReference type="OrthoDB" id="5455619at2"/>
<gene>
    <name evidence="1" type="ORF">CS062_04260</name>
</gene>
<dbReference type="Proteomes" id="UP000231501">
    <property type="component" value="Unassembled WGS sequence"/>
</dbReference>
<protein>
    <submittedName>
        <fullName evidence="1">Uncharacterized protein</fullName>
    </submittedName>
</protein>
<proteinExistence type="predicted"/>
<accession>A0A2G9CD86</accession>
<dbReference type="SUPFAM" id="SSF53850">
    <property type="entry name" value="Periplasmic binding protein-like II"/>
    <property type="match status" value="1"/>
</dbReference>
<dbReference type="Gene3D" id="3.40.190.10">
    <property type="entry name" value="Periplasmic binding protein-like II"/>
    <property type="match status" value="2"/>
</dbReference>
<reference evidence="1 2" key="1">
    <citation type="submission" date="2017-11" db="EMBL/GenBank/DDBJ databases">
        <title>Draft genome sequence of Mitsuaria sp. HWN-4.</title>
        <authorList>
            <person name="Gundlapally S.R."/>
        </authorList>
    </citation>
    <scope>NUCLEOTIDE SEQUENCE [LARGE SCALE GENOMIC DNA]</scope>
    <source>
        <strain evidence="1 2">HWN-4</strain>
    </source>
</reference>